<dbReference type="EMBL" id="LSYS01008075">
    <property type="protein sequence ID" value="OPJ69652.1"/>
    <property type="molecule type" value="Genomic_DNA"/>
</dbReference>
<proteinExistence type="predicted"/>
<dbReference type="Proteomes" id="UP000190648">
    <property type="component" value="Unassembled WGS sequence"/>
</dbReference>
<gene>
    <name evidence="1" type="ORF">AV530_012648</name>
</gene>
<protein>
    <submittedName>
        <fullName evidence="1">Uncharacterized protein</fullName>
    </submittedName>
</protein>
<keyword evidence="2" id="KW-1185">Reference proteome</keyword>
<evidence type="ECO:0000313" key="2">
    <source>
        <dbReference type="Proteomes" id="UP000190648"/>
    </source>
</evidence>
<sequence>MSNFYNAFILNTVSHLNSPVTSAPDDYLCTSILAVLVPQAVQRTEFTKSSGKMFLRQAHVMGLQTVSANERLSDFWVSLERIKLHILG</sequence>
<evidence type="ECO:0000313" key="1">
    <source>
        <dbReference type="EMBL" id="OPJ69652.1"/>
    </source>
</evidence>
<name>A0A1V4JBF5_PATFA</name>
<comment type="caution">
    <text evidence="1">The sequence shown here is derived from an EMBL/GenBank/DDBJ whole genome shotgun (WGS) entry which is preliminary data.</text>
</comment>
<dbReference type="AlphaFoldDB" id="A0A1V4JBF5"/>
<organism evidence="1 2">
    <name type="scientific">Patagioenas fasciata monilis</name>
    <dbReference type="NCBI Taxonomy" id="372326"/>
    <lineage>
        <taxon>Eukaryota</taxon>
        <taxon>Metazoa</taxon>
        <taxon>Chordata</taxon>
        <taxon>Craniata</taxon>
        <taxon>Vertebrata</taxon>
        <taxon>Euteleostomi</taxon>
        <taxon>Archelosauria</taxon>
        <taxon>Archosauria</taxon>
        <taxon>Dinosauria</taxon>
        <taxon>Saurischia</taxon>
        <taxon>Theropoda</taxon>
        <taxon>Coelurosauria</taxon>
        <taxon>Aves</taxon>
        <taxon>Neognathae</taxon>
        <taxon>Neoaves</taxon>
        <taxon>Columbimorphae</taxon>
        <taxon>Columbiformes</taxon>
        <taxon>Columbidae</taxon>
        <taxon>Patagioenas</taxon>
    </lineage>
</organism>
<accession>A0A1V4JBF5</accession>
<reference evidence="1 2" key="1">
    <citation type="submission" date="2016-02" db="EMBL/GenBank/DDBJ databases">
        <title>Band-tailed pigeon sequencing and assembly.</title>
        <authorList>
            <person name="Soares A.E."/>
            <person name="Novak B.J."/>
            <person name="Rice E.S."/>
            <person name="O'Connell B."/>
            <person name="Chang D."/>
            <person name="Weber S."/>
            <person name="Shapiro B."/>
        </authorList>
    </citation>
    <scope>NUCLEOTIDE SEQUENCE [LARGE SCALE GENOMIC DNA]</scope>
    <source>
        <strain evidence="1">BTP2013</strain>
        <tissue evidence="1">Blood</tissue>
    </source>
</reference>